<dbReference type="AlphaFoldDB" id="A0A1E4R7Y3"/>
<evidence type="ECO:0000313" key="3">
    <source>
        <dbReference type="Proteomes" id="UP000094784"/>
    </source>
</evidence>
<dbReference type="PROSITE" id="PS50022">
    <property type="entry name" value="FA58C_3"/>
    <property type="match status" value="2"/>
</dbReference>
<protein>
    <recommendedName>
        <fullName evidence="1">F5/8 type C domain-containing protein</fullName>
    </recommendedName>
</protein>
<sequence>MDLIWHDIKMKSSNTPKPYKVMTNSDYSNGYAGWTAFDGVNTNGSICWSANANAGWIKFDFGENNQQKVGGVEISARLGTLGGAPKDFTIEISNDDNNWMTVRSLTEEVNWFSAESRRYMLAFNYLTRYIRITVTANNGRVRLDIGEIRFAYFPHIEKTLIFHNGRYKKWIPATKSIYHSIVPAMTSATTPSGLVEQSSIYGTAYEGYRAFDKKLTVHANGSWHTGARTPQWISYDTGTPRKVDRVTITARIDSLVSTQGVKDFVVQAFKNGAYIDLAEFTTTPWSAGETRVFDFENNNYYSKYRLYIKSTFGTTAFAITEIDFLESELQEPAYWRIYAAEEILTSQEFIEAGMGSLSPLLDHRTIELDAIPMSKISKKLWNESSVYKRQIPINTNLE</sequence>
<gene>
    <name evidence="2" type="ORF">BG258_12185</name>
</gene>
<dbReference type="SUPFAM" id="SSF49785">
    <property type="entry name" value="Galactose-binding domain-like"/>
    <property type="match status" value="2"/>
</dbReference>
<comment type="caution">
    <text evidence="2">The sequence shown here is derived from an EMBL/GenBank/DDBJ whole genome shotgun (WGS) entry which is preliminary data.</text>
</comment>
<organism evidence="2 3">
    <name type="scientific">Lysinibacillus fusiformis</name>
    <dbReference type="NCBI Taxonomy" id="28031"/>
    <lineage>
        <taxon>Bacteria</taxon>
        <taxon>Bacillati</taxon>
        <taxon>Bacillota</taxon>
        <taxon>Bacilli</taxon>
        <taxon>Bacillales</taxon>
        <taxon>Bacillaceae</taxon>
        <taxon>Lysinibacillus</taxon>
    </lineage>
</organism>
<name>A0A1E4R7Y3_9BACI</name>
<feature type="domain" description="F5/8 type C" evidence="1">
    <location>
        <begin position="1"/>
        <end position="137"/>
    </location>
</feature>
<dbReference type="EMBL" id="MECQ01000001">
    <property type="protein sequence ID" value="ODV56597.1"/>
    <property type="molecule type" value="Genomic_DNA"/>
</dbReference>
<dbReference type="OrthoDB" id="2735904at2"/>
<accession>A0A1E4R7Y3</accession>
<proteinExistence type="predicted"/>
<dbReference type="InterPro" id="IPR000421">
    <property type="entry name" value="FA58C"/>
</dbReference>
<dbReference type="Proteomes" id="UP000094784">
    <property type="component" value="Unassembled WGS sequence"/>
</dbReference>
<evidence type="ECO:0000313" key="2">
    <source>
        <dbReference type="EMBL" id="ODV56597.1"/>
    </source>
</evidence>
<reference evidence="2 3" key="1">
    <citation type="submission" date="2016-09" db="EMBL/GenBank/DDBJ databases">
        <title>Draft genome sequence of the soil isolate, Lysinibacillus fusiformis M5, a potential hypoxanthine producer.</title>
        <authorList>
            <person name="Gallegos-Monterrosa R."/>
            <person name="Maroti G."/>
            <person name="Balint B."/>
            <person name="Kovacs A.T."/>
        </authorList>
    </citation>
    <scope>NUCLEOTIDE SEQUENCE [LARGE SCALE GENOMIC DNA]</scope>
    <source>
        <strain evidence="2 3">M5</strain>
    </source>
</reference>
<dbReference type="InterPro" id="IPR008979">
    <property type="entry name" value="Galactose-bd-like_sf"/>
</dbReference>
<dbReference type="Gene3D" id="2.60.120.260">
    <property type="entry name" value="Galactose-binding domain-like"/>
    <property type="match status" value="2"/>
</dbReference>
<dbReference type="RefSeq" id="WP_069481586.1">
    <property type="nucleotide sequence ID" value="NZ_KV766182.1"/>
</dbReference>
<evidence type="ECO:0000259" key="1">
    <source>
        <dbReference type="PROSITE" id="PS50022"/>
    </source>
</evidence>
<feature type="domain" description="F5/8 type C" evidence="1">
    <location>
        <begin position="183"/>
        <end position="272"/>
    </location>
</feature>
<dbReference type="Pfam" id="PF00754">
    <property type="entry name" value="F5_F8_type_C"/>
    <property type="match status" value="2"/>
</dbReference>